<dbReference type="Gene3D" id="3.90.550.50">
    <property type="match status" value="1"/>
</dbReference>
<feature type="domain" description="Fringe-like glycosyltransferase" evidence="12">
    <location>
        <begin position="169"/>
        <end position="273"/>
    </location>
</feature>
<dbReference type="InterPro" id="IPR003378">
    <property type="entry name" value="Fringe-like_glycosylTrfase"/>
</dbReference>
<evidence type="ECO:0000256" key="10">
    <source>
        <dbReference type="ARBA" id="ARBA00022989"/>
    </source>
</evidence>
<dbReference type="PANTHER" id="PTHR23033:SF47">
    <property type="entry name" value="APPLE DOMAIN-CONTAINING PROTEIN-RELATED"/>
    <property type="match status" value="1"/>
</dbReference>
<evidence type="ECO:0000256" key="6">
    <source>
        <dbReference type="ARBA" id="ARBA00022679"/>
    </source>
</evidence>
<keyword evidence="7" id="KW-0812">Transmembrane</keyword>
<evidence type="ECO:0000313" key="13">
    <source>
        <dbReference type="EMBL" id="RJE20669.1"/>
    </source>
</evidence>
<dbReference type="Proteomes" id="UP000266188">
    <property type="component" value="Unassembled WGS sequence"/>
</dbReference>
<evidence type="ECO:0000256" key="5">
    <source>
        <dbReference type="ARBA" id="ARBA00022676"/>
    </source>
</evidence>
<keyword evidence="5" id="KW-0328">Glycosyltransferase</keyword>
<evidence type="ECO:0000259" key="12">
    <source>
        <dbReference type="Pfam" id="PF02434"/>
    </source>
</evidence>
<dbReference type="GO" id="GO:0000166">
    <property type="term" value="F:nucleotide binding"/>
    <property type="evidence" value="ECO:0007669"/>
    <property type="project" value="UniProtKB-KW"/>
</dbReference>
<sequence>MLLPPRRYRRVALILSAICVFLIYRFWSHDSRPRYEPLPHEQERGIPRPECPPLPGMEDVLVVMKTGVTEALDKVPVHFQTSFRCVPNYVIFSDFEEDIAGVRVRDALRNMDPEVKRTIPDFDIYNRIQKMGRDGLGGGDFADEANSAIGKPNNPGWKLDKWKFLPMVQETLKYKSDAKWYVFMEADTYFFWPNLLAWLKTFDHNKPLYIGTETQIADVIFAHGGSGFIVSNPAMQLAANEYATRTSELNTYTDHHWAGDCVLGKVLSDTGVGLYYSWPLLQNSNLGELDEFNTDLYRKPWCFPAIALHHLTNEDIKDLWQFERQRWLYLGKTLLLHGEIFIERILPELRSYRDNWDNLAGGDPKATDVSFEDCHDLCESVSTCTQFALEDGKCFIGKGPKLGIPKQGTQSGWLMGRIQKLVAESKTCSKPQFS</sequence>
<keyword evidence="14" id="KW-1185">Reference proteome</keyword>
<comment type="similarity">
    <text evidence="3">Belongs to the glycosyltransferase 31 family. Beta3-Gal-T subfamily.</text>
</comment>
<keyword evidence="10" id="KW-1133">Transmembrane helix</keyword>
<evidence type="ECO:0000256" key="7">
    <source>
        <dbReference type="ARBA" id="ARBA00022692"/>
    </source>
</evidence>
<proteinExistence type="inferred from homology"/>
<reference evidence="14" key="1">
    <citation type="submission" date="2017-02" db="EMBL/GenBank/DDBJ databases">
        <authorList>
            <person name="Tafer H."/>
            <person name="Lopandic K."/>
        </authorList>
    </citation>
    <scope>NUCLEOTIDE SEQUENCE [LARGE SCALE GENOMIC DNA]</scope>
    <source>
        <strain evidence="14">CBS 366.77</strain>
    </source>
</reference>
<evidence type="ECO:0000256" key="9">
    <source>
        <dbReference type="ARBA" id="ARBA00022968"/>
    </source>
</evidence>
<keyword evidence="9" id="KW-0735">Signal-anchor</keyword>
<organism evidence="13 14">
    <name type="scientific">Aspergillus sclerotialis</name>
    <dbReference type="NCBI Taxonomy" id="2070753"/>
    <lineage>
        <taxon>Eukaryota</taxon>
        <taxon>Fungi</taxon>
        <taxon>Dikarya</taxon>
        <taxon>Ascomycota</taxon>
        <taxon>Pezizomycotina</taxon>
        <taxon>Eurotiomycetes</taxon>
        <taxon>Eurotiomycetidae</taxon>
        <taxon>Eurotiales</taxon>
        <taxon>Aspergillaceae</taxon>
        <taxon>Aspergillus</taxon>
        <taxon>Aspergillus subgen. Polypaecilum</taxon>
    </lineage>
</organism>
<keyword evidence="11" id="KW-0472">Membrane</keyword>
<comment type="subcellular location">
    <subcellularLocation>
        <location evidence="1">Membrane</location>
        <topology evidence="1">Single-pass type II membrane protein</topology>
    </subcellularLocation>
</comment>
<evidence type="ECO:0000313" key="14">
    <source>
        <dbReference type="Proteomes" id="UP000266188"/>
    </source>
</evidence>
<dbReference type="GO" id="GO:0016263">
    <property type="term" value="F:glycoprotein-N-acetylgalactosamine 3-beta-galactosyltransferase activity"/>
    <property type="evidence" value="ECO:0007669"/>
    <property type="project" value="UniProtKB-EC"/>
</dbReference>
<comment type="pathway">
    <text evidence="2">Protein modification; protein glycosylation.</text>
</comment>
<evidence type="ECO:0000256" key="4">
    <source>
        <dbReference type="ARBA" id="ARBA00012557"/>
    </source>
</evidence>
<name>A0A3A2ZBX5_9EURO</name>
<accession>A0A3A2ZBX5</accession>
<dbReference type="GO" id="GO:0016020">
    <property type="term" value="C:membrane"/>
    <property type="evidence" value="ECO:0007669"/>
    <property type="project" value="UniProtKB-SubCell"/>
</dbReference>
<evidence type="ECO:0000256" key="3">
    <source>
        <dbReference type="ARBA" id="ARBA00006462"/>
    </source>
</evidence>
<dbReference type="AlphaFoldDB" id="A0A3A2ZBX5"/>
<comment type="caution">
    <text evidence="13">The sequence shown here is derived from an EMBL/GenBank/DDBJ whole genome shotgun (WGS) entry which is preliminary data.</text>
</comment>
<protein>
    <recommendedName>
        <fullName evidence="4">N-acetylgalactosaminide beta-1,3-galactosyltransferase</fullName>
        <ecNumber evidence="4">2.4.1.122</ecNumber>
    </recommendedName>
</protein>
<evidence type="ECO:0000256" key="8">
    <source>
        <dbReference type="ARBA" id="ARBA00022741"/>
    </source>
</evidence>
<dbReference type="Pfam" id="PF02434">
    <property type="entry name" value="Fringe"/>
    <property type="match status" value="1"/>
</dbReference>
<evidence type="ECO:0000256" key="11">
    <source>
        <dbReference type="ARBA" id="ARBA00023136"/>
    </source>
</evidence>
<dbReference type="EMBL" id="MVGC01000286">
    <property type="protein sequence ID" value="RJE20669.1"/>
    <property type="molecule type" value="Genomic_DNA"/>
</dbReference>
<dbReference type="OrthoDB" id="414175at2759"/>
<gene>
    <name evidence="13" type="ORF">PHISCL_06990</name>
</gene>
<dbReference type="STRING" id="2070753.A0A3A2ZBX5"/>
<evidence type="ECO:0000256" key="1">
    <source>
        <dbReference type="ARBA" id="ARBA00004606"/>
    </source>
</evidence>
<keyword evidence="6" id="KW-0808">Transferase</keyword>
<keyword evidence="8" id="KW-0547">Nucleotide-binding</keyword>
<evidence type="ECO:0000256" key="2">
    <source>
        <dbReference type="ARBA" id="ARBA00004922"/>
    </source>
</evidence>
<dbReference type="EC" id="2.4.1.122" evidence="4"/>
<dbReference type="PANTHER" id="PTHR23033">
    <property type="entry name" value="BETA1,3-GALACTOSYLTRANSFERASE"/>
    <property type="match status" value="1"/>
</dbReference>
<dbReference type="InterPro" id="IPR026050">
    <property type="entry name" value="C1GALT1/C1GALT1_chp1"/>
</dbReference>